<comment type="caution">
    <text evidence="3">The sequence shown here is derived from an EMBL/GenBank/DDBJ whole genome shotgun (WGS) entry which is preliminary data.</text>
</comment>
<dbReference type="Proteomes" id="UP001176961">
    <property type="component" value="Unassembled WGS sequence"/>
</dbReference>
<gene>
    <name evidence="3" type="ORF">CYNAS_LOCUS13017</name>
</gene>
<evidence type="ECO:0000256" key="1">
    <source>
        <dbReference type="SAM" id="Coils"/>
    </source>
</evidence>
<keyword evidence="1" id="KW-0175">Coiled coil</keyword>
<dbReference type="EMBL" id="CATQJL010000305">
    <property type="protein sequence ID" value="CAJ0601034.1"/>
    <property type="molecule type" value="Genomic_DNA"/>
</dbReference>
<evidence type="ECO:0000256" key="2">
    <source>
        <dbReference type="SAM" id="MobiDB-lite"/>
    </source>
</evidence>
<dbReference type="InterPro" id="IPR053367">
    <property type="entry name" value="G-alpha_activating_GEF"/>
</dbReference>
<organism evidence="3 4">
    <name type="scientific">Cylicocyclus nassatus</name>
    <name type="common">Nematode worm</name>
    <dbReference type="NCBI Taxonomy" id="53992"/>
    <lineage>
        <taxon>Eukaryota</taxon>
        <taxon>Metazoa</taxon>
        <taxon>Ecdysozoa</taxon>
        <taxon>Nematoda</taxon>
        <taxon>Chromadorea</taxon>
        <taxon>Rhabditida</taxon>
        <taxon>Rhabditina</taxon>
        <taxon>Rhabditomorpha</taxon>
        <taxon>Strongyloidea</taxon>
        <taxon>Strongylidae</taxon>
        <taxon>Cylicocyclus</taxon>
    </lineage>
</organism>
<evidence type="ECO:0000313" key="4">
    <source>
        <dbReference type="Proteomes" id="UP001176961"/>
    </source>
</evidence>
<evidence type="ECO:0008006" key="5">
    <source>
        <dbReference type="Google" id="ProtNLM"/>
    </source>
</evidence>
<feature type="compositionally biased region" description="Polar residues" evidence="2">
    <location>
        <begin position="161"/>
        <end position="175"/>
    </location>
</feature>
<protein>
    <recommendedName>
        <fullName evidence="5">SPK domain-containing protein</fullName>
    </recommendedName>
</protein>
<feature type="coiled-coil region" evidence="1">
    <location>
        <begin position="371"/>
        <end position="398"/>
    </location>
</feature>
<accession>A0AA36GZM5</accession>
<name>A0AA36GZM5_CYLNA</name>
<dbReference type="PANTHER" id="PTHR38627:SF2">
    <property type="entry name" value="DOUBLE-STRAND TELOMERIC DNA-BINDING PROTEINS 1-RELATED"/>
    <property type="match status" value="1"/>
</dbReference>
<keyword evidence="4" id="KW-1185">Reference proteome</keyword>
<dbReference type="PANTHER" id="PTHR38627">
    <property type="entry name" value="GA BINDING AND ACTIVATING AND SPK (SPK) DOMAIN CONTAINING-RELATED"/>
    <property type="match status" value="1"/>
</dbReference>
<proteinExistence type="predicted"/>
<reference evidence="3" key="1">
    <citation type="submission" date="2023-07" db="EMBL/GenBank/DDBJ databases">
        <authorList>
            <consortium name="CYATHOMIX"/>
        </authorList>
    </citation>
    <scope>NUCLEOTIDE SEQUENCE</scope>
    <source>
        <strain evidence="3">N/A</strain>
    </source>
</reference>
<feature type="region of interest" description="Disordered" evidence="2">
    <location>
        <begin position="158"/>
        <end position="194"/>
    </location>
</feature>
<sequence>MFAFLENMVKERAAYSRADETRMWMFLYEQLRKGVPAAWQPRGLEIWKMFALENEGRTADSLNSRFRKTTVNRLHDANLPCHIMMYLYLRYQIPMDSDVKTALELKFQIKIDLKPSGTLKAYKRVSREERWRPMETPTSESNALDDENLAQQVVEAHEVPPQSSVLQVEASTSAEVGQAEGPSAGPGQTPPSGEAIVVDDVVVSTTSDSCQKALDRCFAAYGIENSSREENDWRSSEKVMFLTSKWHEKMKEVVASYDLTAEGTEGMIDVVSREQKRLLLESKYESDYLHSLLSIKSVVKGELDRLSAAFRSPSHSRPIVKLPDQGYSLQIRNVYENIGTADREEALRNIVFNHMSTSLHPAHMVATLTDLENVEELVAASSANKEDYNAKMKQVEDAVKKRVSAIE</sequence>
<dbReference type="AlphaFoldDB" id="A0AA36GZM5"/>
<evidence type="ECO:0000313" key="3">
    <source>
        <dbReference type="EMBL" id="CAJ0601034.1"/>
    </source>
</evidence>